<dbReference type="GO" id="GO:0006431">
    <property type="term" value="P:methionyl-tRNA aminoacylation"/>
    <property type="evidence" value="ECO:0007669"/>
    <property type="project" value="InterPro"/>
</dbReference>
<evidence type="ECO:0000256" key="2">
    <source>
        <dbReference type="ARBA" id="ARBA00022741"/>
    </source>
</evidence>
<dbReference type="RefSeq" id="WP_118266826.1">
    <property type="nucleotide sequence ID" value="NZ_CP031968.1"/>
</dbReference>
<evidence type="ECO:0000313" key="11">
    <source>
        <dbReference type="EMBL" id="AXT45787.1"/>
    </source>
</evidence>
<dbReference type="InterPro" id="IPR033911">
    <property type="entry name" value="MetRS_core"/>
</dbReference>
<evidence type="ECO:0000313" key="12">
    <source>
        <dbReference type="Proteomes" id="UP000259465"/>
    </source>
</evidence>
<dbReference type="SUPFAM" id="SSF52374">
    <property type="entry name" value="Nucleotidylyl transferase"/>
    <property type="match status" value="1"/>
</dbReference>
<keyword evidence="12" id="KW-1185">Reference proteome</keyword>
<evidence type="ECO:0000256" key="1">
    <source>
        <dbReference type="ARBA" id="ARBA00022598"/>
    </source>
</evidence>
<dbReference type="Pfam" id="PF07883">
    <property type="entry name" value="Cupin_2"/>
    <property type="match status" value="1"/>
</dbReference>
<dbReference type="PROSITE" id="PS00178">
    <property type="entry name" value="AA_TRNA_LIGASE_I"/>
    <property type="match status" value="1"/>
</dbReference>
<organism evidence="11 12">
    <name type="scientific">Chromobacterium rhizoryzae</name>
    <dbReference type="NCBI Taxonomy" id="1778675"/>
    <lineage>
        <taxon>Bacteria</taxon>
        <taxon>Pseudomonadati</taxon>
        <taxon>Pseudomonadota</taxon>
        <taxon>Betaproteobacteria</taxon>
        <taxon>Neisseriales</taxon>
        <taxon>Chromobacteriaceae</taxon>
        <taxon>Chromobacterium</taxon>
    </lineage>
</organism>
<feature type="domain" description="Cupin type-2" evidence="9">
    <location>
        <begin position="37"/>
        <end position="101"/>
    </location>
</feature>
<dbReference type="Gene3D" id="2.20.28.20">
    <property type="entry name" value="Methionyl-tRNA synthetase, Zn-domain"/>
    <property type="match status" value="1"/>
</dbReference>
<dbReference type="SUPFAM" id="SSF51182">
    <property type="entry name" value="RmlC-like cupins"/>
    <property type="match status" value="1"/>
</dbReference>
<dbReference type="InterPro" id="IPR001412">
    <property type="entry name" value="aa-tRNA-synth_I_CS"/>
</dbReference>
<reference evidence="11 12" key="1">
    <citation type="submission" date="2018-08" db="EMBL/GenBank/DDBJ databases">
        <title>Complete genome sequence of JP2-74.</title>
        <authorList>
            <person name="Wu L."/>
        </authorList>
    </citation>
    <scope>NUCLEOTIDE SEQUENCE [LARGE SCALE GENOMIC DNA]</scope>
    <source>
        <strain evidence="11 12">JP2-74</strain>
    </source>
</reference>
<evidence type="ECO:0000259" key="10">
    <source>
        <dbReference type="Pfam" id="PF09334"/>
    </source>
</evidence>
<dbReference type="PANTHER" id="PTHR45765">
    <property type="entry name" value="METHIONINE--TRNA LIGASE"/>
    <property type="match status" value="1"/>
</dbReference>
<dbReference type="GO" id="GO:0005829">
    <property type="term" value="C:cytosol"/>
    <property type="evidence" value="ECO:0007669"/>
    <property type="project" value="TreeGrafter"/>
</dbReference>
<dbReference type="InterPro" id="IPR015413">
    <property type="entry name" value="Methionyl/Leucyl_tRNA_Synth"/>
</dbReference>
<keyword evidence="4 8" id="KW-0648">Protein biosynthesis</keyword>
<keyword evidence="5 8" id="KW-0030">Aminoacyl-tRNA synthetase</keyword>
<evidence type="ECO:0000256" key="4">
    <source>
        <dbReference type="ARBA" id="ARBA00022917"/>
    </source>
</evidence>
<dbReference type="Gene3D" id="3.40.50.620">
    <property type="entry name" value="HUPs"/>
    <property type="match status" value="1"/>
</dbReference>
<evidence type="ECO:0000256" key="5">
    <source>
        <dbReference type="ARBA" id="ARBA00023146"/>
    </source>
</evidence>
<keyword evidence="1 8" id="KW-0436">Ligase</keyword>
<keyword evidence="3 8" id="KW-0067">ATP-binding</keyword>
<protein>
    <recommendedName>
        <fullName evidence="6">Methionyl-tRNA synthetase</fullName>
    </recommendedName>
</protein>
<dbReference type="GO" id="GO:0005524">
    <property type="term" value="F:ATP binding"/>
    <property type="evidence" value="ECO:0007669"/>
    <property type="project" value="UniProtKB-KW"/>
</dbReference>
<comment type="catalytic activity">
    <reaction evidence="7">
        <text>tRNA(Met) + L-methionine + ATP = L-methionyl-tRNA(Met) + AMP + diphosphate</text>
        <dbReference type="Rhea" id="RHEA:13481"/>
        <dbReference type="Rhea" id="RHEA-COMP:9667"/>
        <dbReference type="Rhea" id="RHEA-COMP:9698"/>
        <dbReference type="ChEBI" id="CHEBI:30616"/>
        <dbReference type="ChEBI" id="CHEBI:33019"/>
        <dbReference type="ChEBI" id="CHEBI:57844"/>
        <dbReference type="ChEBI" id="CHEBI:78442"/>
        <dbReference type="ChEBI" id="CHEBI:78530"/>
        <dbReference type="ChEBI" id="CHEBI:456215"/>
        <dbReference type="EC" id="6.1.1.10"/>
    </reaction>
</comment>
<gene>
    <name evidence="11" type="ORF">D1345_06160</name>
</gene>
<evidence type="ECO:0000256" key="6">
    <source>
        <dbReference type="ARBA" id="ARBA00030904"/>
    </source>
</evidence>
<dbReference type="InterPro" id="IPR011051">
    <property type="entry name" value="RmlC_Cupin_sf"/>
</dbReference>
<dbReference type="PRINTS" id="PR01041">
    <property type="entry name" value="TRNASYNTHMET"/>
</dbReference>
<dbReference type="Gene3D" id="2.60.120.10">
    <property type="entry name" value="Jelly Rolls"/>
    <property type="match status" value="1"/>
</dbReference>
<dbReference type="Proteomes" id="UP000259465">
    <property type="component" value="Chromosome"/>
</dbReference>
<dbReference type="InterPro" id="IPR014710">
    <property type="entry name" value="RmlC-like_jellyroll"/>
</dbReference>
<dbReference type="InterPro" id="IPR029038">
    <property type="entry name" value="MetRS_Zn"/>
</dbReference>
<dbReference type="AlphaFoldDB" id="A0AAD0RNM7"/>
<evidence type="ECO:0000259" key="9">
    <source>
        <dbReference type="Pfam" id="PF07883"/>
    </source>
</evidence>
<dbReference type="PANTHER" id="PTHR45765:SF1">
    <property type="entry name" value="METHIONINE--TRNA LIGASE, CYTOPLASMIC"/>
    <property type="match status" value="1"/>
</dbReference>
<name>A0AAD0RNM7_9NEIS</name>
<proteinExistence type="inferred from homology"/>
<dbReference type="KEGG" id="crz:D1345_06160"/>
<dbReference type="InterPro" id="IPR013096">
    <property type="entry name" value="Cupin_2"/>
</dbReference>
<dbReference type="GO" id="GO:0004825">
    <property type="term" value="F:methionine-tRNA ligase activity"/>
    <property type="evidence" value="ECO:0007669"/>
    <property type="project" value="UniProtKB-EC"/>
</dbReference>
<dbReference type="InterPro" id="IPR014729">
    <property type="entry name" value="Rossmann-like_a/b/a_fold"/>
</dbReference>
<sequence length="672" mass="75060">MHIIDLNEAQLAPAFGIEMASIAGLGDQERVRLAYGVVEPGGESQPHKHDELEAFLILSGEGVIDTDGRSQPVRAGSLVLFKPFEKHVLRNPGEQPLRFCDFYWRDAAKRDVAAQDNGAARLKGRPVFVFSTPPTPNGDLHLGHLSGPYLGADVYVRFLRASGHEAYHLTGSDDYQSYVVGRARQENSSPQQVASHYSAAIKSTLDLMDIHLDQYTVTTRDSGYAAGLRDFFSRLVRGGAQLRSDAALFDAETGDYLYEVDVSAKCPSCGSPCGGNICEECGEPNNCVDLDAPRSRLSDAVPVTGAIRRYMINLSAFKDAVEQHHRLSKVSPRLQQLAERVLARKDYWVPITHPAQWGVPPAEEVEGSQVIWVWPEMAYGFLYGIAELGGRLGKPWQADRPQPDWKIVHFFGYDNSYYHSILYPALYRMAFPDWQCDIDYNENEFYLLEGLKFSTSRRHAVWGKDILSPDSVDAVRYYLARTRGEQERTNFTLDDFHACVERTLLGQWQAWLAGLGERLRQDFQQRAPDAGNWTAAHTAYFDALSNRLASLSTHYGADGFTLNRVVEDLDGLVAGALRFAKSNERIRLNPALRDEYRTAIALELATARLLAQAAGPLMPRFAQRLGRALGMERVDVWPESVELSPPGTSLNLAEQRFFTPLRRADAAEEGRS</sequence>
<evidence type="ECO:0000256" key="7">
    <source>
        <dbReference type="ARBA" id="ARBA00047364"/>
    </source>
</evidence>
<evidence type="ECO:0000256" key="8">
    <source>
        <dbReference type="RuleBase" id="RU363039"/>
    </source>
</evidence>
<keyword evidence="2 8" id="KW-0547">Nucleotide-binding</keyword>
<comment type="similarity">
    <text evidence="8">Belongs to the class-I aminoacyl-tRNA synthetase family.</text>
</comment>
<dbReference type="InterPro" id="IPR023458">
    <property type="entry name" value="Met-tRNA_ligase_1"/>
</dbReference>
<accession>A0AAD0RNM7</accession>
<feature type="domain" description="Methionyl/Leucyl tRNA synthetase" evidence="10">
    <location>
        <begin position="132"/>
        <end position="508"/>
    </location>
</feature>
<dbReference type="EMBL" id="CP031968">
    <property type="protein sequence ID" value="AXT45787.1"/>
    <property type="molecule type" value="Genomic_DNA"/>
</dbReference>
<evidence type="ECO:0000256" key="3">
    <source>
        <dbReference type="ARBA" id="ARBA00022840"/>
    </source>
</evidence>
<dbReference type="Pfam" id="PF09334">
    <property type="entry name" value="tRNA-synt_1g"/>
    <property type="match status" value="1"/>
</dbReference>